<dbReference type="CDD" id="cd00408">
    <property type="entry name" value="DHDPS-like"/>
    <property type="match status" value="1"/>
</dbReference>
<evidence type="ECO:0000256" key="4">
    <source>
        <dbReference type="PIRSR" id="PIRSR001365-1"/>
    </source>
</evidence>
<evidence type="ECO:0000313" key="6">
    <source>
        <dbReference type="EMBL" id="OAP86065.1"/>
    </source>
</evidence>
<dbReference type="PIRSF" id="PIRSF001365">
    <property type="entry name" value="DHDPS"/>
    <property type="match status" value="1"/>
</dbReference>
<dbReference type="OrthoDB" id="3175637at2"/>
<feature type="binding site" evidence="5">
    <location>
        <position position="211"/>
    </location>
    <ligand>
        <name>pyruvate</name>
        <dbReference type="ChEBI" id="CHEBI:15361"/>
    </ligand>
</feature>
<dbReference type="SUPFAM" id="SSF51569">
    <property type="entry name" value="Aldolase"/>
    <property type="match status" value="1"/>
</dbReference>
<dbReference type="PANTHER" id="PTHR42849:SF1">
    <property type="entry name" value="N-ACETYLNEURAMINATE LYASE"/>
    <property type="match status" value="1"/>
</dbReference>
<dbReference type="RefSeq" id="WP_009197949.1">
    <property type="nucleotide sequence ID" value="NZ_LVZK01000001.1"/>
</dbReference>
<organism evidence="6 7">
    <name type="scientific">Peptidiphaga gingivicola</name>
    <dbReference type="NCBI Taxonomy" id="2741497"/>
    <lineage>
        <taxon>Bacteria</taxon>
        <taxon>Bacillati</taxon>
        <taxon>Actinomycetota</taxon>
        <taxon>Actinomycetes</taxon>
        <taxon>Actinomycetales</taxon>
        <taxon>Actinomycetaceae</taxon>
        <taxon>Peptidiphaga</taxon>
    </lineage>
</organism>
<evidence type="ECO:0000256" key="1">
    <source>
        <dbReference type="ARBA" id="ARBA00023239"/>
    </source>
</evidence>
<dbReference type="AlphaFoldDB" id="A0A179B3U9"/>
<keyword evidence="2" id="KW-0704">Schiff base</keyword>
<accession>A0A179B3U9</accession>
<dbReference type="PANTHER" id="PTHR42849">
    <property type="entry name" value="N-ACETYLNEURAMINATE LYASE"/>
    <property type="match status" value="1"/>
</dbReference>
<feature type="active site" description="Proton donor/acceptor" evidence="4">
    <location>
        <position position="138"/>
    </location>
</feature>
<dbReference type="PROSITE" id="PS00666">
    <property type="entry name" value="DHDPS_2"/>
    <property type="match status" value="1"/>
</dbReference>
<dbReference type="Pfam" id="PF00701">
    <property type="entry name" value="DHDPS"/>
    <property type="match status" value="1"/>
</dbReference>
<evidence type="ECO:0000256" key="5">
    <source>
        <dbReference type="PIRSR" id="PIRSR001365-2"/>
    </source>
</evidence>
<evidence type="ECO:0000256" key="3">
    <source>
        <dbReference type="PIRNR" id="PIRNR001365"/>
    </source>
</evidence>
<evidence type="ECO:0000313" key="7">
    <source>
        <dbReference type="Proteomes" id="UP000078368"/>
    </source>
</evidence>
<protein>
    <submittedName>
        <fullName evidence="6">Dihydrodipicolinate synthase family protein</fullName>
    </submittedName>
</protein>
<dbReference type="InterPro" id="IPR002220">
    <property type="entry name" value="DapA-like"/>
</dbReference>
<dbReference type="Gene3D" id="3.20.20.70">
    <property type="entry name" value="Aldolase class I"/>
    <property type="match status" value="1"/>
</dbReference>
<proteinExistence type="inferred from homology"/>
<keyword evidence="7" id="KW-1185">Reference proteome</keyword>
<reference evidence="6 7" key="1">
    <citation type="submission" date="2016-04" db="EMBL/GenBank/DDBJ databases">
        <title>Peptidophaga gingivicola gen. nov., sp. nov., isolated from human subgingival plaque.</title>
        <authorList>
            <person name="Beall C.J."/>
            <person name="Mokrzan E.M."/>
            <person name="Griffen A.L."/>
            <person name="Leys E.J."/>
        </authorList>
    </citation>
    <scope>NUCLEOTIDE SEQUENCE [LARGE SCALE GENOMIC DNA]</scope>
    <source>
        <strain evidence="6 7">BA112</strain>
    </source>
</reference>
<dbReference type="InterPro" id="IPR013785">
    <property type="entry name" value="Aldolase_TIM"/>
</dbReference>
<dbReference type="SMART" id="SM01130">
    <property type="entry name" value="DHDPS"/>
    <property type="match status" value="1"/>
</dbReference>
<dbReference type="EMBL" id="LVZK01000001">
    <property type="protein sequence ID" value="OAP86065.1"/>
    <property type="molecule type" value="Genomic_DNA"/>
</dbReference>
<name>A0A179B3U9_9ACTO</name>
<dbReference type="GO" id="GO:0019262">
    <property type="term" value="P:N-acetylneuraminate catabolic process"/>
    <property type="evidence" value="ECO:0007669"/>
    <property type="project" value="TreeGrafter"/>
</dbReference>
<dbReference type="GO" id="GO:0008747">
    <property type="term" value="F:N-acetylneuraminate lyase activity"/>
    <property type="evidence" value="ECO:0007669"/>
    <property type="project" value="TreeGrafter"/>
</dbReference>
<evidence type="ECO:0000256" key="2">
    <source>
        <dbReference type="ARBA" id="ARBA00023270"/>
    </source>
</evidence>
<feature type="active site" description="Schiff-base intermediate with substrate" evidence="4">
    <location>
        <position position="166"/>
    </location>
</feature>
<dbReference type="GO" id="GO:0005829">
    <property type="term" value="C:cytosol"/>
    <property type="evidence" value="ECO:0007669"/>
    <property type="project" value="TreeGrafter"/>
</dbReference>
<keyword evidence="1 3" id="KW-0456">Lyase</keyword>
<dbReference type="InterPro" id="IPR020625">
    <property type="entry name" value="Schiff_base-form_aldolases_AS"/>
</dbReference>
<gene>
    <name evidence="6" type="ORF">A4H34_02495</name>
</gene>
<dbReference type="Proteomes" id="UP000078368">
    <property type="component" value="Unassembled WGS sequence"/>
</dbReference>
<comment type="caution">
    <text evidence="6">The sequence shown here is derived from an EMBL/GenBank/DDBJ whole genome shotgun (WGS) entry which is preliminary data.</text>
</comment>
<sequence length="309" mass="32832">MAAHADFSGVIPPVVTPLTADRELDRASLKRSIDRMIDRGVHGLFLLGSSSEVVFCTDSRRREIVETGIEAAAGRVPVLVGVIDAQTERMVEHARAARELGADAVVATAPFYALGGPDEIEANFRAIREEVDLPLFAYDLPVCVHKKLDADMLVGLGSEGVLAGVKDSSGDDVNFRFLVQKNRAAGSPLKLFTGHEVVVDGAFLSGADGVVPGLGNVDPYGYVQQYKAYREGDWDAVAQIQDRLALLMTITSVTEGAVGFGAGVGAFKTALQLLGVFETNQMPRPVRALEGGNVEAVRNVLVAAGMLAR</sequence>
<dbReference type="STRING" id="1823756.A4H34_02495"/>
<comment type="similarity">
    <text evidence="3">Belongs to the DapA family.</text>
</comment>